<evidence type="ECO:0000313" key="1">
    <source>
        <dbReference type="EMBL" id="JAD84488.1"/>
    </source>
</evidence>
<accession>A0A0A9DCS1</accession>
<sequence>MHLLTFPLLGRHKNWHANPFYISEISAKSVRILSFIDVINFFI</sequence>
<organism evidence="1">
    <name type="scientific">Arundo donax</name>
    <name type="common">Giant reed</name>
    <name type="synonym">Donax arundinaceus</name>
    <dbReference type="NCBI Taxonomy" id="35708"/>
    <lineage>
        <taxon>Eukaryota</taxon>
        <taxon>Viridiplantae</taxon>
        <taxon>Streptophyta</taxon>
        <taxon>Embryophyta</taxon>
        <taxon>Tracheophyta</taxon>
        <taxon>Spermatophyta</taxon>
        <taxon>Magnoliopsida</taxon>
        <taxon>Liliopsida</taxon>
        <taxon>Poales</taxon>
        <taxon>Poaceae</taxon>
        <taxon>PACMAD clade</taxon>
        <taxon>Arundinoideae</taxon>
        <taxon>Arundineae</taxon>
        <taxon>Arundo</taxon>
    </lineage>
</organism>
<reference evidence="1" key="1">
    <citation type="submission" date="2014-09" db="EMBL/GenBank/DDBJ databases">
        <authorList>
            <person name="Magalhaes I.L.F."/>
            <person name="Oliveira U."/>
            <person name="Santos F.R."/>
            <person name="Vidigal T.H.D.A."/>
            <person name="Brescovit A.D."/>
            <person name="Santos A.J."/>
        </authorList>
    </citation>
    <scope>NUCLEOTIDE SEQUENCE</scope>
    <source>
        <tissue evidence="1">Shoot tissue taken approximately 20 cm above the soil surface</tissue>
    </source>
</reference>
<name>A0A0A9DCS1_ARUDO</name>
<dbReference type="AlphaFoldDB" id="A0A0A9DCS1"/>
<reference evidence="1" key="2">
    <citation type="journal article" date="2015" name="Data Brief">
        <title>Shoot transcriptome of the giant reed, Arundo donax.</title>
        <authorList>
            <person name="Barrero R.A."/>
            <person name="Guerrero F.D."/>
            <person name="Moolhuijzen P."/>
            <person name="Goolsby J.A."/>
            <person name="Tidwell J."/>
            <person name="Bellgard S.E."/>
            <person name="Bellgard M.I."/>
        </authorList>
    </citation>
    <scope>NUCLEOTIDE SEQUENCE</scope>
    <source>
        <tissue evidence="1">Shoot tissue taken approximately 20 cm above the soil surface</tissue>
    </source>
</reference>
<proteinExistence type="predicted"/>
<dbReference type="EMBL" id="GBRH01213407">
    <property type="protein sequence ID" value="JAD84488.1"/>
    <property type="molecule type" value="Transcribed_RNA"/>
</dbReference>
<protein>
    <submittedName>
        <fullName evidence="1">Uncharacterized protein</fullName>
    </submittedName>
</protein>